<protein>
    <submittedName>
        <fullName evidence="1">Uncharacterized protein</fullName>
    </submittedName>
</protein>
<comment type="caution">
    <text evidence="1">The sequence shown here is derived from an EMBL/GenBank/DDBJ whole genome shotgun (WGS) entry which is preliminary data.</text>
</comment>
<feature type="non-terminal residue" evidence="1">
    <location>
        <position position="113"/>
    </location>
</feature>
<keyword evidence="2" id="KW-1185">Reference proteome</keyword>
<gene>
    <name evidence="1" type="ORF">L9F63_025326</name>
</gene>
<evidence type="ECO:0000313" key="2">
    <source>
        <dbReference type="Proteomes" id="UP001233999"/>
    </source>
</evidence>
<accession>A0AAD8E4R5</accession>
<reference evidence="1" key="1">
    <citation type="journal article" date="2023" name="IScience">
        <title>Live-bearing cockroach genome reveals convergent evolutionary mechanisms linked to viviparity in insects and beyond.</title>
        <authorList>
            <person name="Fouks B."/>
            <person name="Harrison M.C."/>
            <person name="Mikhailova A.A."/>
            <person name="Marchal E."/>
            <person name="English S."/>
            <person name="Carruthers M."/>
            <person name="Jennings E.C."/>
            <person name="Chiamaka E.L."/>
            <person name="Frigard R.A."/>
            <person name="Pippel M."/>
            <person name="Attardo G.M."/>
            <person name="Benoit J.B."/>
            <person name="Bornberg-Bauer E."/>
            <person name="Tobe S.S."/>
        </authorList>
    </citation>
    <scope>NUCLEOTIDE SEQUENCE</scope>
    <source>
        <strain evidence="1">Stay&amp;Tobe</strain>
    </source>
</reference>
<dbReference type="Proteomes" id="UP001233999">
    <property type="component" value="Unassembled WGS sequence"/>
</dbReference>
<dbReference type="EMBL" id="JASPKZ010009398">
    <property type="protein sequence ID" value="KAJ9576779.1"/>
    <property type="molecule type" value="Genomic_DNA"/>
</dbReference>
<evidence type="ECO:0000313" key="1">
    <source>
        <dbReference type="EMBL" id="KAJ9576779.1"/>
    </source>
</evidence>
<reference evidence="1" key="2">
    <citation type="submission" date="2023-05" db="EMBL/GenBank/DDBJ databases">
        <authorList>
            <person name="Fouks B."/>
        </authorList>
    </citation>
    <scope>NUCLEOTIDE SEQUENCE</scope>
    <source>
        <strain evidence="1">Stay&amp;Tobe</strain>
        <tissue evidence="1">Testes</tissue>
    </source>
</reference>
<name>A0AAD8E4R5_DIPPU</name>
<feature type="non-terminal residue" evidence="1">
    <location>
        <position position="1"/>
    </location>
</feature>
<proteinExistence type="predicted"/>
<organism evidence="1 2">
    <name type="scientific">Diploptera punctata</name>
    <name type="common">Pacific beetle cockroach</name>
    <dbReference type="NCBI Taxonomy" id="6984"/>
    <lineage>
        <taxon>Eukaryota</taxon>
        <taxon>Metazoa</taxon>
        <taxon>Ecdysozoa</taxon>
        <taxon>Arthropoda</taxon>
        <taxon>Hexapoda</taxon>
        <taxon>Insecta</taxon>
        <taxon>Pterygota</taxon>
        <taxon>Neoptera</taxon>
        <taxon>Polyneoptera</taxon>
        <taxon>Dictyoptera</taxon>
        <taxon>Blattodea</taxon>
        <taxon>Blaberoidea</taxon>
        <taxon>Blaberidae</taxon>
        <taxon>Diplopterinae</taxon>
        <taxon>Diploptera</taxon>
    </lineage>
</organism>
<sequence length="113" mass="12713">ADIYICRCPSKVGTRRRGWGPNTINFGDCPNAGLKGEISGNERKFDITLAPINKFSLAIVDDTNPLRTYAINCNGAAFEHAVYVGIQVWIKYFIHVSSSYVLSNFWELHIFNL</sequence>
<dbReference type="AlphaFoldDB" id="A0AAD8E4R5"/>